<proteinExistence type="predicted"/>
<evidence type="ECO:0000256" key="1">
    <source>
        <dbReference type="SAM" id="Phobius"/>
    </source>
</evidence>
<gene>
    <name evidence="2" type="ORF">AUJ95_08200</name>
</gene>
<sequence length="134" mass="15228">MWRKQRNSSHGFTLIEVVCVLFIIGLIAALCLPQLKKLMIEDKTSGETKIICDTLKDARYSSITEGVAYDVLFKDEHIWIKGEEKSRLSSVVIFSTNPFWFYPSGRATPGEIMVDDHMIIVSISGRLKVEKTMD</sequence>
<dbReference type="AlphaFoldDB" id="A0A1J5E245"/>
<dbReference type="NCBIfam" id="TIGR02532">
    <property type="entry name" value="IV_pilin_GFxxxE"/>
    <property type="match status" value="1"/>
</dbReference>
<evidence type="ECO:0000313" key="3">
    <source>
        <dbReference type="Proteomes" id="UP000183085"/>
    </source>
</evidence>
<dbReference type="SUPFAM" id="SSF54523">
    <property type="entry name" value="Pili subunits"/>
    <property type="match status" value="1"/>
</dbReference>
<dbReference type="Gene3D" id="3.30.700.10">
    <property type="entry name" value="Glycoprotein, Type 4 Pilin"/>
    <property type="match status" value="1"/>
</dbReference>
<keyword evidence="1" id="KW-0812">Transmembrane</keyword>
<reference evidence="2 3" key="1">
    <citation type="journal article" date="2016" name="Environ. Microbiol.">
        <title>Genomic resolution of a cold subsurface aquifer community provides metabolic insights for novel microbes adapted to high CO concentrations.</title>
        <authorList>
            <person name="Probst A.J."/>
            <person name="Castelle C.J."/>
            <person name="Singh A."/>
            <person name="Brown C.T."/>
            <person name="Anantharaman K."/>
            <person name="Sharon I."/>
            <person name="Hug L.A."/>
            <person name="Burstein D."/>
            <person name="Emerson J.B."/>
            <person name="Thomas B.C."/>
            <person name="Banfield J.F."/>
        </authorList>
    </citation>
    <scope>NUCLEOTIDE SEQUENCE [LARGE SCALE GENOMIC DNA]</scope>
    <source>
        <strain evidence="2">CG2_30_40_21</strain>
    </source>
</reference>
<comment type="caution">
    <text evidence="2">The sequence shown here is derived from an EMBL/GenBank/DDBJ whole genome shotgun (WGS) entry which is preliminary data.</text>
</comment>
<dbReference type="Pfam" id="PF07963">
    <property type="entry name" value="N_methyl"/>
    <property type="match status" value="1"/>
</dbReference>
<keyword evidence="1" id="KW-0472">Membrane</keyword>
<dbReference type="Proteomes" id="UP000183085">
    <property type="component" value="Unassembled WGS sequence"/>
</dbReference>
<evidence type="ECO:0000313" key="2">
    <source>
        <dbReference type="EMBL" id="OIP37390.1"/>
    </source>
</evidence>
<name>A0A1J5E245_9BACT</name>
<organism evidence="2 3">
    <name type="scientific">Candidatus Desantisbacteria bacterium CG2_30_40_21</name>
    <dbReference type="NCBI Taxonomy" id="1817895"/>
    <lineage>
        <taxon>Bacteria</taxon>
        <taxon>Candidatus Desantisiibacteriota</taxon>
    </lineage>
</organism>
<dbReference type="InterPro" id="IPR012902">
    <property type="entry name" value="N_methyl_site"/>
</dbReference>
<protein>
    <recommendedName>
        <fullName evidence="4">General secretion pathway GspH domain-containing protein</fullName>
    </recommendedName>
</protein>
<evidence type="ECO:0008006" key="4">
    <source>
        <dbReference type="Google" id="ProtNLM"/>
    </source>
</evidence>
<keyword evidence="1" id="KW-1133">Transmembrane helix</keyword>
<dbReference type="STRING" id="1817895.AUJ95_08200"/>
<accession>A0A1J5E245</accession>
<dbReference type="InterPro" id="IPR045584">
    <property type="entry name" value="Pilin-like"/>
</dbReference>
<feature type="transmembrane region" description="Helical" evidence="1">
    <location>
        <begin position="12"/>
        <end position="32"/>
    </location>
</feature>
<dbReference type="EMBL" id="MNYI01000211">
    <property type="protein sequence ID" value="OIP37390.1"/>
    <property type="molecule type" value="Genomic_DNA"/>
</dbReference>